<reference evidence="1" key="1">
    <citation type="submission" date="2023-03" db="EMBL/GenBank/DDBJ databases">
        <title>Mating type loci evolution in Malassezia.</title>
        <authorList>
            <person name="Coelho M.A."/>
        </authorList>
    </citation>
    <scope>NUCLEOTIDE SEQUENCE</scope>
    <source>
        <strain evidence="1">CBS 9557</strain>
    </source>
</reference>
<organism evidence="1 2">
    <name type="scientific">Malassezia nana</name>
    <dbReference type="NCBI Taxonomy" id="180528"/>
    <lineage>
        <taxon>Eukaryota</taxon>
        <taxon>Fungi</taxon>
        <taxon>Dikarya</taxon>
        <taxon>Basidiomycota</taxon>
        <taxon>Ustilaginomycotina</taxon>
        <taxon>Malasseziomycetes</taxon>
        <taxon>Malasseziales</taxon>
        <taxon>Malasseziaceae</taxon>
        <taxon>Malassezia</taxon>
    </lineage>
</organism>
<proteinExistence type="predicted"/>
<dbReference type="EMBL" id="CP119896">
    <property type="protein sequence ID" value="WFD27851.1"/>
    <property type="molecule type" value="Genomic_DNA"/>
</dbReference>
<evidence type="ECO:0000313" key="2">
    <source>
        <dbReference type="Proteomes" id="UP001213623"/>
    </source>
</evidence>
<protein>
    <submittedName>
        <fullName evidence="1">Uncharacterized protein</fullName>
    </submittedName>
</protein>
<keyword evidence="2" id="KW-1185">Reference proteome</keyword>
<sequence length="257" mass="28614">MQVDPNNRIATVVASHALHAAILRDSEALRSNYPGIERFKIASKENAATWFDATLILQPLEDGHVLTYDPIKHTFVPVNAALDDYLCHGDGRVEVPGVFVYMNAMLVDRLEAEFVPAPFGGLRCEPHLRRPAGSVDVVVIRPYRNPRMRKLLHEGENTKAMHDEYAQDVVQRVIFEGMYKGGSHVHFTYTSNGQVDTEGHAGGPKVVEYFRVSGYEWIASADDSQAHATCVDGTITEDVRTRTTISPIQGVKLWCPN</sequence>
<accession>A0AAF0EN59</accession>
<name>A0AAF0EN59_9BASI</name>
<dbReference type="Proteomes" id="UP001213623">
    <property type="component" value="Chromosome 5"/>
</dbReference>
<gene>
    <name evidence="1" type="ORF">MNAN1_002857</name>
</gene>
<evidence type="ECO:0000313" key="1">
    <source>
        <dbReference type="EMBL" id="WFD27851.1"/>
    </source>
</evidence>
<dbReference type="AlphaFoldDB" id="A0AAF0EN59"/>